<dbReference type="FunFam" id="1.10.340.30:FF:000001">
    <property type="entry name" value="Endonuclease III"/>
    <property type="match status" value="1"/>
</dbReference>
<proteinExistence type="inferred from homology"/>
<dbReference type="FunCoup" id="A0A540VM63">
    <property type="interactions" value="406"/>
</dbReference>
<dbReference type="EMBL" id="VIGC01000001">
    <property type="protein sequence ID" value="TQE97851.1"/>
    <property type="molecule type" value="Genomic_DNA"/>
</dbReference>
<dbReference type="NCBIfam" id="TIGR01083">
    <property type="entry name" value="nth"/>
    <property type="match status" value="1"/>
</dbReference>
<comment type="cofactor">
    <cofactor evidence="12">
        <name>[4Fe-4S] cluster</name>
        <dbReference type="ChEBI" id="CHEBI:49883"/>
    </cofactor>
    <text evidence="12">Binds 1 [4Fe-4S] cluster.</text>
</comment>
<keyword evidence="8 12" id="KW-0238">DNA-binding</keyword>
<keyword evidence="4 12" id="KW-0227">DNA damage</keyword>
<evidence type="ECO:0000313" key="15">
    <source>
        <dbReference type="Proteomes" id="UP000317371"/>
    </source>
</evidence>
<evidence type="ECO:0000256" key="12">
    <source>
        <dbReference type="HAMAP-Rule" id="MF_00942"/>
    </source>
</evidence>
<dbReference type="Proteomes" id="UP000317371">
    <property type="component" value="Unassembled WGS sequence"/>
</dbReference>
<evidence type="ECO:0000256" key="5">
    <source>
        <dbReference type="ARBA" id="ARBA00022801"/>
    </source>
</evidence>
<dbReference type="FunFam" id="1.10.1670.10:FF:000001">
    <property type="entry name" value="Endonuclease III"/>
    <property type="match status" value="1"/>
</dbReference>
<dbReference type="InterPro" id="IPR003265">
    <property type="entry name" value="HhH-GPD_domain"/>
</dbReference>
<evidence type="ECO:0000256" key="8">
    <source>
        <dbReference type="ARBA" id="ARBA00023125"/>
    </source>
</evidence>
<dbReference type="SUPFAM" id="SSF48150">
    <property type="entry name" value="DNA-glycosylase"/>
    <property type="match status" value="1"/>
</dbReference>
<dbReference type="InterPro" id="IPR004035">
    <property type="entry name" value="Endouclease-III_FeS-bd_BS"/>
</dbReference>
<dbReference type="InParanoid" id="A0A540VM63"/>
<keyword evidence="2 12" id="KW-0004">4Fe-4S</keyword>
<comment type="caution">
    <text evidence="14">The sequence shown here is derived from an EMBL/GenBank/DDBJ whole genome shotgun (WGS) entry which is preliminary data.</text>
</comment>
<dbReference type="InterPro" id="IPR004036">
    <property type="entry name" value="Endonuclease-III-like_CS2"/>
</dbReference>
<evidence type="ECO:0000256" key="3">
    <source>
        <dbReference type="ARBA" id="ARBA00022723"/>
    </source>
</evidence>
<dbReference type="GO" id="GO:0051539">
    <property type="term" value="F:4 iron, 4 sulfur cluster binding"/>
    <property type="evidence" value="ECO:0007669"/>
    <property type="project" value="UniProtKB-UniRule"/>
</dbReference>
<evidence type="ECO:0000259" key="13">
    <source>
        <dbReference type="SMART" id="SM00478"/>
    </source>
</evidence>
<accession>A0A540VM63</accession>
<evidence type="ECO:0000256" key="7">
    <source>
        <dbReference type="ARBA" id="ARBA00023014"/>
    </source>
</evidence>
<keyword evidence="10 12" id="KW-0456">Lyase</keyword>
<keyword evidence="14" id="KW-0255">Endonuclease</keyword>
<keyword evidence="5 12" id="KW-0378">Hydrolase</keyword>
<dbReference type="GO" id="GO:0046872">
    <property type="term" value="F:metal ion binding"/>
    <property type="evidence" value="ECO:0007669"/>
    <property type="project" value="UniProtKB-KW"/>
</dbReference>
<keyword evidence="7 12" id="KW-0411">Iron-sulfur</keyword>
<dbReference type="GO" id="GO:0140078">
    <property type="term" value="F:class I DNA-(apurinic or apyrimidinic site) endonuclease activity"/>
    <property type="evidence" value="ECO:0007669"/>
    <property type="project" value="UniProtKB-EC"/>
</dbReference>
<evidence type="ECO:0000256" key="1">
    <source>
        <dbReference type="ARBA" id="ARBA00008343"/>
    </source>
</evidence>
<feature type="binding site" evidence="12">
    <location>
        <position position="199"/>
    </location>
    <ligand>
        <name>[4Fe-4S] cluster</name>
        <dbReference type="ChEBI" id="CHEBI:49883"/>
    </ligand>
</feature>
<feature type="binding site" evidence="12">
    <location>
        <position position="209"/>
    </location>
    <ligand>
        <name>[4Fe-4S] cluster</name>
        <dbReference type="ChEBI" id="CHEBI:49883"/>
    </ligand>
</feature>
<dbReference type="Pfam" id="PF00633">
    <property type="entry name" value="HHH"/>
    <property type="match status" value="1"/>
</dbReference>
<name>A0A540VM63_9CHLR</name>
<dbReference type="SMART" id="SM00478">
    <property type="entry name" value="ENDO3c"/>
    <property type="match status" value="1"/>
</dbReference>
<dbReference type="InterPro" id="IPR003651">
    <property type="entry name" value="Endonuclease3_FeS-loop_motif"/>
</dbReference>
<dbReference type="InterPro" id="IPR000445">
    <property type="entry name" value="HhH_motif"/>
</dbReference>
<comment type="catalytic activity">
    <reaction evidence="12">
        <text>2'-deoxyribonucleotide-(2'-deoxyribose 5'-phosphate)-2'-deoxyribonucleotide-DNA = a 3'-end 2'-deoxyribonucleotide-(2,3-dehydro-2,3-deoxyribose 5'-phosphate)-DNA + a 5'-end 5'-phospho-2'-deoxyribonucleoside-DNA + H(+)</text>
        <dbReference type="Rhea" id="RHEA:66592"/>
        <dbReference type="Rhea" id="RHEA-COMP:13180"/>
        <dbReference type="Rhea" id="RHEA-COMP:16897"/>
        <dbReference type="Rhea" id="RHEA-COMP:17067"/>
        <dbReference type="ChEBI" id="CHEBI:15378"/>
        <dbReference type="ChEBI" id="CHEBI:136412"/>
        <dbReference type="ChEBI" id="CHEBI:157695"/>
        <dbReference type="ChEBI" id="CHEBI:167181"/>
        <dbReference type="EC" id="4.2.99.18"/>
    </reaction>
</comment>
<dbReference type="SMART" id="SM00525">
    <property type="entry name" value="FES"/>
    <property type="match status" value="1"/>
</dbReference>
<feature type="domain" description="HhH-GPD" evidence="13">
    <location>
        <begin position="49"/>
        <end position="197"/>
    </location>
</feature>
<keyword evidence="14" id="KW-0540">Nuclease</keyword>
<dbReference type="PROSITE" id="PS01155">
    <property type="entry name" value="ENDONUCLEASE_III_2"/>
    <property type="match status" value="1"/>
</dbReference>
<dbReference type="GO" id="GO:0006285">
    <property type="term" value="P:base-excision repair, AP site formation"/>
    <property type="evidence" value="ECO:0007669"/>
    <property type="project" value="TreeGrafter"/>
</dbReference>
<dbReference type="PANTHER" id="PTHR10359">
    <property type="entry name" value="A/G-SPECIFIC ADENINE GLYCOSYLASE/ENDONUCLEASE III"/>
    <property type="match status" value="1"/>
</dbReference>
<dbReference type="InterPro" id="IPR023170">
    <property type="entry name" value="HhH_base_excis_C"/>
</dbReference>
<dbReference type="InterPro" id="IPR005759">
    <property type="entry name" value="Nth"/>
</dbReference>
<dbReference type="InterPro" id="IPR011257">
    <property type="entry name" value="DNA_glycosylase"/>
</dbReference>
<dbReference type="Gene3D" id="1.10.1670.10">
    <property type="entry name" value="Helix-hairpin-Helix base-excision DNA repair enzymes (C-terminal)"/>
    <property type="match status" value="1"/>
</dbReference>
<feature type="binding site" evidence="12">
    <location>
        <position position="206"/>
    </location>
    <ligand>
        <name>[4Fe-4S] cluster</name>
        <dbReference type="ChEBI" id="CHEBI:49883"/>
    </ligand>
</feature>
<dbReference type="PANTHER" id="PTHR10359:SF18">
    <property type="entry name" value="ENDONUCLEASE III"/>
    <property type="match status" value="1"/>
</dbReference>
<keyword evidence="15" id="KW-1185">Reference proteome</keyword>
<evidence type="ECO:0000256" key="4">
    <source>
        <dbReference type="ARBA" id="ARBA00022763"/>
    </source>
</evidence>
<evidence type="ECO:0000256" key="11">
    <source>
        <dbReference type="ARBA" id="ARBA00023295"/>
    </source>
</evidence>
<dbReference type="Pfam" id="PF00730">
    <property type="entry name" value="HhH-GPD"/>
    <property type="match status" value="1"/>
</dbReference>
<comment type="similarity">
    <text evidence="1 12">Belongs to the Nth/MutY family.</text>
</comment>
<dbReference type="RefSeq" id="WP_141608061.1">
    <property type="nucleotide sequence ID" value="NZ_VIGC02000001.1"/>
</dbReference>
<evidence type="ECO:0000313" key="14">
    <source>
        <dbReference type="EMBL" id="TQE97851.1"/>
    </source>
</evidence>
<dbReference type="GO" id="GO:0019104">
    <property type="term" value="F:DNA N-glycosylase activity"/>
    <property type="evidence" value="ECO:0007669"/>
    <property type="project" value="UniProtKB-UniRule"/>
</dbReference>
<evidence type="ECO:0000256" key="6">
    <source>
        <dbReference type="ARBA" id="ARBA00023004"/>
    </source>
</evidence>
<dbReference type="OrthoDB" id="9800977at2"/>
<dbReference type="PIRSF" id="PIRSF001435">
    <property type="entry name" value="Nth"/>
    <property type="match status" value="1"/>
</dbReference>
<evidence type="ECO:0000256" key="9">
    <source>
        <dbReference type="ARBA" id="ARBA00023204"/>
    </source>
</evidence>
<feature type="binding site" evidence="12">
    <location>
        <position position="215"/>
    </location>
    <ligand>
        <name>[4Fe-4S] cluster</name>
        <dbReference type="ChEBI" id="CHEBI:49883"/>
    </ligand>
</feature>
<comment type="function">
    <text evidence="12">DNA repair enzyme that has both DNA N-glycosylase activity and AP-lyase activity. The DNA N-glycosylase activity releases various damaged pyrimidines from DNA by cleaving the N-glycosidic bond, leaving an AP (apurinic/apyrimidinic) site. The AP-lyase activity cleaves the phosphodiester bond 3' to the AP site by a beta-elimination, leaving a 3'-terminal unsaturated sugar and a product with a terminal 5'-phosphate.</text>
</comment>
<evidence type="ECO:0000256" key="10">
    <source>
        <dbReference type="ARBA" id="ARBA00023239"/>
    </source>
</evidence>
<dbReference type="Pfam" id="PF10576">
    <property type="entry name" value="EndIII_4Fe-2S"/>
    <property type="match status" value="1"/>
</dbReference>
<dbReference type="PROSITE" id="PS00764">
    <property type="entry name" value="ENDONUCLEASE_III_1"/>
    <property type="match status" value="1"/>
</dbReference>
<organism evidence="14 15">
    <name type="scientific">Litorilinea aerophila</name>
    <dbReference type="NCBI Taxonomy" id="1204385"/>
    <lineage>
        <taxon>Bacteria</taxon>
        <taxon>Bacillati</taxon>
        <taxon>Chloroflexota</taxon>
        <taxon>Caldilineae</taxon>
        <taxon>Caldilineales</taxon>
        <taxon>Caldilineaceae</taxon>
        <taxon>Litorilinea</taxon>
    </lineage>
</organism>
<protein>
    <recommendedName>
        <fullName evidence="12">Endonuclease III</fullName>
        <ecNumber evidence="12">4.2.99.18</ecNumber>
    </recommendedName>
    <alternativeName>
        <fullName evidence="12">DNA-(apurinic or apyrimidinic site) lyase</fullName>
    </alternativeName>
</protein>
<keyword evidence="3 12" id="KW-0479">Metal-binding</keyword>
<evidence type="ECO:0000256" key="2">
    <source>
        <dbReference type="ARBA" id="ARBA00022485"/>
    </source>
</evidence>
<gene>
    <name evidence="12 14" type="primary">nth</name>
    <name evidence="14" type="ORF">FKZ61_00265</name>
</gene>
<sequence>MTSAANLTPDAPAADRIPVILERLHQEYPDARCALHHENPLQLLVATILSAQCTDERVNQVTPELFARYPTAEAFAQADLEELEQAVRSTGFYRNKARNIQQACRRIVAEYGGQVPDTMEELLTLPGVARKTANVVLGTAFGIADGIVVDTHVKRLANRLGLTQESNPEKIERDLQALVPREEWIDISHLLIFHGRQVCSARKPRCAACVLNDLCPSAQV</sequence>
<dbReference type="CDD" id="cd00056">
    <property type="entry name" value="ENDO3c"/>
    <property type="match status" value="1"/>
</dbReference>
<keyword evidence="9 12" id="KW-0234">DNA repair</keyword>
<reference evidence="14 15" key="1">
    <citation type="submission" date="2019-06" db="EMBL/GenBank/DDBJ databases">
        <title>Genome sequence of Litorilinea aerophila BAA-2444.</title>
        <authorList>
            <person name="Maclea K.S."/>
            <person name="Maurais E.G."/>
            <person name="Iannazzi L.C."/>
        </authorList>
    </citation>
    <scope>NUCLEOTIDE SEQUENCE [LARGE SCALE GENOMIC DNA]</scope>
    <source>
        <strain evidence="14 15">ATCC BAA-2444</strain>
    </source>
</reference>
<dbReference type="HAMAP" id="MF_00942">
    <property type="entry name" value="Nth"/>
    <property type="match status" value="1"/>
</dbReference>
<keyword evidence="11 12" id="KW-0326">Glycosidase</keyword>
<dbReference type="AlphaFoldDB" id="A0A540VM63"/>
<keyword evidence="6 12" id="KW-0408">Iron</keyword>
<dbReference type="GO" id="GO:0003677">
    <property type="term" value="F:DNA binding"/>
    <property type="evidence" value="ECO:0007669"/>
    <property type="project" value="UniProtKB-UniRule"/>
</dbReference>
<dbReference type="EC" id="4.2.99.18" evidence="12"/>
<dbReference type="Gene3D" id="1.10.340.30">
    <property type="entry name" value="Hypothetical protein, domain 2"/>
    <property type="match status" value="1"/>
</dbReference>